<accession>A0A364NHH0</accession>
<organism evidence="4 5">
    <name type="scientific">Nitrincola tibetensis</name>
    <dbReference type="NCBI Taxonomy" id="2219697"/>
    <lineage>
        <taxon>Bacteria</taxon>
        <taxon>Pseudomonadati</taxon>
        <taxon>Pseudomonadota</taxon>
        <taxon>Gammaproteobacteria</taxon>
        <taxon>Oceanospirillales</taxon>
        <taxon>Oceanospirillaceae</taxon>
        <taxon>Nitrincola</taxon>
    </lineage>
</organism>
<proteinExistence type="inferred from homology"/>
<keyword evidence="1 3" id="KW-0489">Methyltransferase</keyword>
<dbReference type="SUPFAM" id="SSF53335">
    <property type="entry name" value="S-adenosyl-L-methionine-dependent methyltransferases"/>
    <property type="match status" value="1"/>
</dbReference>
<dbReference type="InterPro" id="IPR029063">
    <property type="entry name" value="SAM-dependent_MTases_sf"/>
</dbReference>
<keyword evidence="2 3" id="KW-0808">Transferase</keyword>
<evidence type="ECO:0000256" key="3">
    <source>
        <dbReference type="PIRNR" id="PIRNR004553"/>
    </source>
</evidence>
<comment type="similarity">
    <text evidence="3">Belongs to the methyltransferase superfamily. RsmD family.</text>
</comment>
<comment type="catalytic activity">
    <reaction evidence="3">
        <text>guanosine(966) in 16S rRNA + S-adenosyl-L-methionine = N(2)-methylguanosine(966) in 16S rRNA + S-adenosyl-L-homocysteine + H(+)</text>
        <dbReference type="Rhea" id="RHEA:23548"/>
        <dbReference type="Rhea" id="RHEA-COMP:10211"/>
        <dbReference type="Rhea" id="RHEA-COMP:10212"/>
        <dbReference type="ChEBI" id="CHEBI:15378"/>
        <dbReference type="ChEBI" id="CHEBI:57856"/>
        <dbReference type="ChEBI" id="CHEBI:59789"/>
        <dbReference type="ChEBI" id="CHEBI:74269"/>
        <dbReference type="ChEBI" id="CHEBI:74481"/>
        <dbReference type="EC" id="2.1.1.171"/>
    </reaction>
</comment>
<dbReference type="RefSeq" id="WP_112160635.1">
    <property type="nucleotide sequence ID" value="NZ_QKRX01000022.1"/>
</dbReference>
<keyword evidence="3" id="KW-0949">S-adenosyl-L-methionine</keyword>
<dbReference type="Proteomes" id="UP000250744">
    <property type="component" value="Unassembled WGS sequence"/>
</dbReference>
<name>A0A364NHH0_9GAMM</name>
<keyword evidence="3" id="KW-0698">rRNA processing</keyword>
<dbReference type="Pfam" id="PF03602">
    <property type="entry name" value="Cons_hypoth95"/>
    <property type="match status" value="1"/>
</dbReference>
<comment type="caution">
    <text evidence="4">The sequence shown here is derived from an EMBL/GenBank/DDBJ whole genome shotgun (WGS) entry which is preliminary data.</text>
</comment>
<evidence type="ECO:0000256" key="2">
    <source>
        <dbReference type="ARBA" id="ARBA00022679"/>
    </source>
</evidence>
<dbReference type="PANTHER" id="PTHR43542:SF1">
    <property type="entry name" value="METHYLTRANSFERASE"/>
    <property type="match status" value="1"/>
</dbReference>
<dbReference type="OrthoDB" id="9803017at2"/>
<protein>
    <recommendedName>
        <fullName evidence="3">Ribosomal RNA small subunit methyltransferase D</fullName>
        <ecNumber evidence="3">2.1.1.171</ecNumber>
    </recommendedName>
</protein>
<evidence type="ECO:0000313" key="5">
    <source>
        <dbReference type="Proteomes" id="UP000250744"/>
    </source>
</evidence>
<comment type="function">
    <text evidence="3">Specifically methylates the guanine in position 966 of 16S rRNA in the assembled 30S particle.</text>
</comment>
<evidence type="ECO:0000313" key="4">
    <source>
        <dbReference type="EMBL" id="RAU16522.1"/>
    </source>
</evidence>
<evidence type="ECO:0000256" key="1">
    <source>
        <dbReference type="ARBA" id="ARBA00022603"/>
    </source>
</evidence>
<dbReference type="PANTHER" id="PTHR43542">
    <property type="entry name" value="METHYLTRANSFERASE"/>
    <property type="match status" value="1"/>
</dbReference>
<dbReference type="Gene3D" id="3.40.50.150">
    <property type="entry name" value="Vaccinia Virus protein VP39"/>
    <property type="match status" value="1"/>
</dbReference>
<dbReference type="EMBL" id="QKRX01000022">
    <property type="protein sequence ID" value="RAU16522.1"/>
    <property type="molecule type" value="Genomic_DNA"/>
</dbReference>
<keyword evidence="5" id="KW-1185">Reference proteome</keyword>
<dbReference type="CDD" id="cd02440">
    <property type="entry name" value="AdoMet_MTases"/>
    <property type="match status" value="1"/>
</dbReference>
<dbReference type="GO" id="GO:0052913">
    <property type="term" value="F:16S rRNA (guanine(966)-N(2))-methyltransferase activity"/>
    <property type="evidence" value="ECO:0007669"/>
    <property type="project" value="UniProtKB-EC"/>
</dbReference>
<dbReference type="AlphaFoldDB" id="A0A364NHH0"/>
<sequence>MTRRNSAARSRDKIPSDVSNLRIIAGVWRGRKIPFIPVEGLRPTPDRVRETLFNWLQTSIPGANCLDLCCGSGALGFEALSRGAAAVTFVDQSSIVVQQIKQNLQLLKAQNGAVLHQDALQWLESRLKDQEARYDLVFLDPPFRKGLIKPMLQLLETKNLLNTGALVYVEAESEWIPDIATTPWQLYREKVAGQVAYRLYLYSNPEVD</sequence>
<gene>
    <name evidence="4" type="primary">rsmD</name>
    <name evidence="4" type="ORF">DN062_17735</name>
</gene>
<reference evidence="4 5" key="1">
    <citation type="submission" date="2018-06" db="EMBL/GenBank/DDBJ databases">
        <title>Nitrincola tibetense sp. nov., isolated from Lake XuguoCo on Tibetan Plateau.</title>
        <authorList>
            <person name="Xing P."/>
        </authorList>
    </citation>
    <scope>NUCLEOTIDE SEQUENCE [LARGE SCALE GENOMIC DNA]</scope>
    <source>
        <strain evidence="5">xg18</strain>
    </source>
</reference>
<dbReference type="NCBIfam" id="TIGR00095">
    <property type="entry name" value="16S rRNA (guanine(966)-N(2))-methyltransferase RsmD"/>
    <property type="match status" value="1"/>
</dbReference>
<dbReference type="InterPro" id="IPR004398">
    <property type="entry name" value="RNA_MeTrfase_RsmD"/>
</dbReference>
<dbReference type="PIRSF" id="PIRSF004553">
    <property type="entry name" value="CHP00095"/>
    <property type="match status" value="1"/>
</dbReference>
<dbReference type="EC" id="2.1.1.171" evidence="3"/>